<dbReference type="GeneID" id="100367684"/>
<reference evidence="3" key="1">
    <citation type="submission" date="2025-08" db="UniProtKB">
        <authorList>
            <consortium name="RefSeq"/>
        </authorList>
    </citation>
    <scope>IDENTIFICATION</scope>
    <source>
        <tissue evidence="3">Testes</tissue>
    </source>
</reference>
<feature type="compositionally biased region" description="Acidic residues" evidence="1">
    <location>
        <begin position="43"/>
        <end position="65"/>
    </location>
</feature>
<dbReference type="Pfam" id="PF06910">
    <property type="entry name" value="MEA1"/>
    <property type="match status" value="1"/>
</dbReference>
<gene>
    <name evidence="3" type="primary">LOC100367684</name>
</gene>
<protein>
    <submittedName>
        <fullName evidence="3">Uncharacterized protein LOC100367684</fullName>
    </submittedName>
</protein>
<dbReference type="RefSeq" id="XP_002737489.2">
    <property type="nucleotide sequence ID" value="XM_002737443.2"/>
</dbReference>
<proteinExistence type="predicted"/>
<evidence type="ECO:0000313" key="3">
    <source>
        <dbReference type="RefSeq" id="XP_002737489.2"/>
    </source>
</evidence>
<evidence type="ECO:0000256" key="1">
    <source>
        <dbReference type="SAM" id="MobiDB-lite"/>
    </source>
</evidence>
<feature type="region of interest" description="Disordered" evidence="1">
    <location>
        <begin position="1"/>
        <end position="65"/>
    </location>
</feature>
<dbReference type="Proteomes" id="UP000694865">
    <property type="component" value="Unplaced"/>
</dbReference>
<keyword evidence="2" id="KW-1185">Reference proteome</keyword>
<accession>A0ABM0GU99</accession>
<sequence>MSKGKKIGNNMGPIPRDPRTDNDDEIDGEIEMQMGLLGGGDDDHSDDDDDSWSEDEDLDPDPELDWLETGYHLLPQALDNPQEEEIISQNHSDAAVITTTSSASSLATSNEPTLPVHLARCLPTQKPAAFHDDAFTQFSSSAESVARRKTSMASDDQIKDAMSGISLPPTAVPQWAQFVCEEDWKYQFVSKMTDDKNNEKKD</sequence>
<name>A0ABM0GU99_SACKO</name>
<organism evidence="2 3">
    <name type="scientific">Saccoglossus kowalevskii</name>
    <name type="common">Acorn worm</name>
    <dbReference type="NCBI Taxonomy" id="10224"/>
    <lineage>
        <taxon>Eukaryota</taxon>
        <taxon>Metazoa</taxon>
        <taxon>Hemichordata</taxon>
        <taxon>Enteropneusta</taxon>
        <taxon>Harrimaniidae</taxon>
        <taxon>Saccoglossus</taxon>
    </lineage>
</organism>
<evidence type="ECO:0000313" key="2">
    <source>
        <dbReference type="Proteomes" id="UP000694865"/>
    </source>
</evidence>